<name>A0A397I2Z5_9GLOM</name>
<organism evidence="1 2">
    <name type="scientific">Diversispora epigaea</name>
    <dbReference type="NCBI Taxonomy" id="1348612"/>
    <lineage>
        <taxon>Eukaryota</taxon>
        <taxon>Fungi</taxon>
        <taxon>Fungi incertae sedis</taxon>
        <taxon>Mucoromycota</taxon>
        <taxon>Glomeromycotina</taxon>
        <taxon>Glomeromycetes</taxon>
        <taxon>Diversisporales</taxon>
        <taxon>Diversisporaceae</taxon>
        <taxon>Diversispora</taxon>
    </lineage>
</organism>
<reference evidence="1 2" key="1">
    <citation type="submission" date="2018-08" db="EMBL/GenBank/DDBJ databases">
        <title>Genome and evolution of the arbuscular mycorrhizal fungus Diversispora epigaea (formerly Glomus versiforme) and its bacterial endosymbionts.</title>
        <authorList>
            <person name="Sun X."/>
            <person name="Fei Z."/>
            <person name="Harrison M."/>
        </authorList>
    </citation>
    <scope>NUCLEOTIDE SEQUENCE [LARGE SCALE GENOMIC DNA]</scope>
    <source>
        <strain evidence="1 2">IT104</strain>
    </source>
</reference>
<proteinExistence type="predicted"/>
<keyword evidence="2" id="KW-1185">Reference proteome</keyword>
<dbReference type="EMBL" id="PQFF01000268">
    <property type="protein sequence ID" value="RHZ68598.1"/>
    <property type="molecule type" value="Genomic_DNA"/>
</dbReference>
<protein>
    <recommendedName>
        <fullName evidence="3">BTB domain-containing protein</fullName>
    </recommendedName>
</protein>
<accession>A0A397I2Z5</accession>
<evidence type="ECO:0008006" key="3">
    <source>
        <dbReference type="Google" id="ProtNLM"/>
    </source>
</evidence>
<dbReference type="Proteomes" id="UP000266861">
    <property type="component" value="Unassembled WGS sequence"/>
</dbReference>
<sequence>MPYNQIHSKRFFVSRSFIVIELLNDKEECNVITEVLHCTLRYRINKELTNNVTNNDDNNNKIIIKPNITSIRNYSQVRYIYGGIINTENISMLELYLMIVVNEELLENYLIKSN</sequence>
<gene>
    <name evidence="1" type="ORF">Glove_294g132</name>
</gene>
<evidence type="ECO:0000313" key="2">
    <source>
        <dbReference type="Proteomes" id="UP000266861"/>
    </source>
</evidence>
<evidence type="ECO:0000313" key="1">
    <source>
        <dbReference type="EMBL" id="RHZ68598.1"/>
    </source>
</evidence>
<dbReference type="AlphaFoldDB" id="A0A397I2Z5"/>
<comment type="caution">
    <text evidence="1">The sequence shown here is derived from an EMBL/GenBank/DDBJ whole genome shotgun (WGS) entry which is preliminary data.</text>
</comment>